<evidence type="ECO:0000313" key="2">
    <source>
        <dbReference type="EMBL" id="QNQ09459.1"/>
    </source>
</evidence>
<evidence type="ECO:0008006" key="4">
    <source>
        <dbReference type="Google" id="ProtNLM"/>
    </source>
</evidence>
<keyword evidence="3" id="KW-1185">Reference proteome</keyword>
<dbReference type="KEGG" id="spap:H3Z74_22915"/>
<feature type="signal peptide" evidence="1">
    <location>
        <begin position="1"/>
        <end position="25"/>
    </location>
</feature>
<proteinExistence type="predicted"/>
<dbReference type="AlphaFoldDB" id="A0A7H0LIF6"/>
<dbReference type="EMBL" id="CP061038">
    <property type="protein sequence ID" value="QNQ09459.1"/>
    <property type="molecule type" value="Genomic_DNA"/>
</dbReference>
<gene>
    <name evidence="2" type="ORF">H3Z74_22915</name>
</gene>
<evidence type="ECO:0000313" key="3">
    <source>
        <dbReference type="Proteomes" id="UP000516148"/>
    </source>
</evidence>
<dbReference type="Proteomes" id="UP000516148">
    <property type="component" value="Chromosome"/>
</dbReference>
<name>A0A7H0LIF6_9SPHN</name>
<protein>
    <recommendedName>
        <fullName evidence="4">DUF4189 domain-containing protein</fullName>
    </recommendedName>
</protein>
<keyword evidence="1" id="KW-0732">Signal</keyword>
<accession>A0A7H0LIF6</accession>
<feature type="chain" id="PRO_5028936634" description="DUF4189 domain-containing protein" evidence="1">
    <location>
        <begin position="26"/>
        <end position="137"/>
    </location>
</feature>
<evidence type="ECO:0000256" key="1">
    <source>
        <dbReference type="SAM" id="SignalP"/>
    </source>
</evidence>
<sequence length="137" mass="14392">MTFALRAALAATILAGGGVAAPAFAQNAPQNGVLVIYGTQKCPTDPNGNEIVVCERRSAQEQFRIPKELRELEITPEKQSWAVRAQANDQAGASGIGSCTNVGPGGGSGCFVQQANQARRINKDKKAADKQVQESLP</sequence>
<organism evidence="2 3">
    <name type="scientific">Sphingomonas alpina</name>
    <dbReference type="NCBI Taxonomy" id="653931"/>
    <lineage>
        <taxon>Bacteria</taxon>
        <taxon>Pseudomonadati</taxon>
        <taxon>Pseudomonadota</taxon>
        <taxon>Alphaproteobacteria</taxon>
        <taxon>Sphingomonadales</taxon>
        <taxon>Sphingomonadaceae</taxon>
        <taxon>Sphingomonas</taxon>
    </lineage>
</organism>
<dbReference type="RefSeq" id="WP_187761771.1">
    <property type="nucleotide sequence ID" value="NZ_CP061038.1"/>
</dbReference>
<reference evidence="2 3" key="1">
    <citation type="submission" date="2020-09" db="EMBL/GenBank/DDBJ databases">
        <title>Sphingomonas sp., a new species isolated from pork steak.</title>
        <authorList>
            <person name="Heidler von Heilborn D."/>
        </authorList>
    </citation>
    <scope>NUCLEOTIDE SEQUENCE [LARGE SCALE GENOMIC DNA]</scope>
    <source>
        <strain evidence="3">S8-3T</strain>
    </source>
</reference>